<protein>
    <submittedName>
        <fullName evidence="2">Uncharacterized protein</fullName>
    </submittedName>
</protein>
<feature type="compositionally biased region" description="Polar residues" evidence="1">
    <location>
        <begin position="21"/>
        <end position="31"/>
    </location>
</feature>
<evidence type="ECO:0000256" key="1">
    <source>
        <dbReference type="SAM" id="MobiDB-lite"/>
    </source>
</evidence>
<feature type="region of interest" description="Disordered" evidence="1">
    <location>
        <begin position="271"/>
        <end position="341"/>
    </location>
</feature>
<feature type="compositionally biased region" description="Pro residues" evidence="1">
    <location>
        <begin position="1"/>
        <end position="13"/>
    </location>
</feature>
<organism evidence="2 3">
    <name type="scientific">Cladosporium halotolerans</name>
    <dbReference type="NCBI Taxonomy" id="1052096"/>
    <lineage>
        <taxon>Eukaryota</taxon>
        <taxon>Fungi</taxon>
        <taxon>Dikarya</taxon>
        <taxon>Ascomycota</taxon>
        <taxon>Pezizomycotina</taxon>
        <taxon>Dothideomycetes</taxon>
        <taxon>Dothideomycetidae</taxon>
        <taxon>Cladosporiales</taxon>
        <taxon>Cladosporiaceae</taxon>
        <taxon>Cladosporium</taxon>
    </lineage>
</organism>
<feature type="compositionally biased region" description="Pro residues" evidence="1">
    <location>
        <begin position="95"/>
        <end position="117"/>
    </location>
</feature>
<proteinExistence type="predicted"/>
<feature type="compositionally biased region" description="Acidic residues" evidence="1">
    <location>
        <begin position="190"/>
        <end position="210"/>
    </location>
</feature>
<feature type="region of interest" description="Disordered" evidence="1">
    <location>
        <begin position="158"/>
        <end position="252"/>
    </location>
</feature>
<dbReference type="AlphaFoldDB" id="A0AB34KEM2"/>
<feature type="compositionally biased region" description="Polar residues" evidence="1">
    <location>
        <begin position="304"/>
        <end position="322"/>
    </location>
</feature>
<dbReference type="Proteomes" id="UP000803884">
    <property type="component" value="Unassembled WGS sequence"/>
</dbReference>
<reference evidence="2 3" key="1">
    <citation type="journal article" date="2020" name="Microbiol. Resour. Announc.">
        <title>Draft Genome Sequence of a Cladosporium Species Isolated from the Mesophotic Ascidian Didemnum maculosum.</title>
        <authorList>
            <person name="Gioti A."/>
            <person name="Siaperas R."/>
            <person name="Nikolaivits E."/>
            <person name="Le Goff G."/>
            <person name="Ouazzani J."/>
            <person name="Kotoulas G."/>
            <person name="Topakas E."/>
        </authorList>
    </citation>
    <scope>NUCLEOTIDE SEQUENCE [LARGE SCALE GENOMIC DNA]</scope>
    <source>
        <strain evidence="2 3">TM138-S3</strain>
    </source>
</reference>
<dbReference type="RefSeq" id="XP_069226616.1">
    <property type="nucleotide sequence ID" value="XM_069376291.1"/>
</dbReference>
<accession>A0AB34KEM2</accession>
<dbReference type="GeneID" id="96009129"/>
<dbReference type="EMBL" id="JAAQHG020000034">
    <property type="protein sequence ID" value="KAL1583509.1"/>
    <property type="molecule type" value="Genomic_DNA"/>
</dbReference>
<comment type="caution">
    <text evidence="2">The sequence shown here is derived from an EMBL/GenBank/DDBJ whole genome shotgun (WGS) entry which is preliminary data.</text>
</comment>
<gene>
    <name evidence="2" type="ORF">WHR41_07687</name>
</gene>
<keyword evidence="3" id="KW-1185">Reference proteome</keyword>
<name>A0AB34KEM2_9PEZI</name>
<feature type="region of interest" description="Disordered" evidence="1">
    <location>
        <begin position="86"/>
        <end position="122"/>
    </location>
</feature>
<evidence type="ECO:0000313" key="3">
    <source>
        <dbReference type="Proteomes" id="UP000803884"/>
    </source>
</evidence>
<feature type="region of interest" description="Disordered" evidence="1">
    <location>
        <begin position="1"/>
        <end position="70"/>
    </location>
</feature>
<feature type="compositionally biased region" description="Polar residues" evidence="1">
    <location>
        <begin position="221"/>
        <end position="238"/>
    </location>
</feature>
<sequence>MPLTIKPPRPPSEPTGVAPQPATSNDGSSSPVAPAYSPITPKVQPVLPAVGHGDNGFDVPPVPPADTDADMIHHDLPVEHSYEHIPHHTLGGKAPIPPPPVSNIPETPYMPEPPPQPFSSEDSTDAIALRAAISALQFQKQKAQGDLQALDALKKQAMQDPERFRRELVSGGLKEQRHNFGAIRDVLDAPAEDGDDDDEVMLGAQEEVDGADSRGGAEPDSQASSQTSPLKQSTSNQSPFPPIPGPQDVVRMPPINWEKYNIVGDPLDALHEQQRRWPGSAPGADYRGREHSVAAPYSPFLDNLDSQAQQQPQSARNGSQGTAPIAPGADQAMETRRTSKN</sequence>
<evidence type="ECO:0000313" key="2">
    <source>
        <dbReference type="EMBL" id="KAL1583509.1"/>
    </source>
</evidence>
<feature type="compositionally biased region" description="Basic and acidic residues" evidence="1">
    <location>
        <begin position="160"/>
        <end position="178"/>
    </location>
</feature>